<dbReference type="AlphaFoldDB" id="A0A0W0ZIY9"/>
<sequence length="291" mass="32990">MTTDIKDLIALANRLQNNPSYSRVLSIIKIMRQIALQQTQLLDDSALFLDDSEKTLQDLYQQLHTLLTENNRCTTWFTKIIARYCEDVPDLKQRLEHFIQHILGPIIKLSKREQGGRCSLVIEFPNQDMRNIFLSCSGIIEEEQTDAATDSIIIEGNTVSLPAFITKSQQLAVSLPTIATKERLLHILNLAKANLIVSNANECTFYLNDRRMHDTASKYHVAVVCPYFTEHYKIQYAAHMLAQASRDGTSFFSPTKLPVELTLKIASASSSSDAMSIDERAQIAYCNFNWP</sequence>
<dbReference type="PATRIC" id="fig|947033.5.peg.2480"/>
<evidence type="ECO:0000313" key="1">
    <source>
        <dbReference type="EMBL" id="KTD69181.1"/>
    </source>
</evidence>
<reference evidence="1 2" key="1">
    <citation type="submission" date="2015-11" db="EMBL/GenBank/DDBJ databases">
        <title>Genomic analysis of 38 Legionella species identifies large and diverse effector repertoires.</title>
        <authorList>
            <person name="Burstein D."/>
            <person name="Amaro F."/>
            <person name="Zusman T."/>
            <person name="Lifshitz Z."/>
            <person name="Cohen O."/>
            <person name="Gilbert J.A."/>
            <person name="Pupko T."/>
            <person name="Shuman H.A."/>
            <person name="Segal G."/>
        </authorList>
    </citation>
    <scope>NUCLEOTIDE SEQUENCE [LARGE SCALE GENOMIC DNA]</scope>
    <source>
        <strain evidence="1 2">IMVS3376</strain>
    </source>
</reference>
<gene>
    <name evidence="1" type="ORF">Lste_2339</name>
</gene>
<protein>
    <submittedName>
        <fullName evidence="1">Dot/Icm T4SS effector</fullName>
    </submittedName>
</protein>
<dbReference type="Proteomes" id="UP000054926">
    <property type="component" value="Unassembled WGS sequence"/>
</dbReference>
<accession>A0A0W0ZIY9</accession>
<evidence type="ECO:0000313" key="2">
    <source>
        <dbReference type="Proteomes" id="UP000054926"/>
    </source>
</evidence>
<proteinExistence type="predicted"/>
<keyword evidence="2" id="KW-1185">Reference proteome</keyword>
<dbReference type="EMBL" id="LNYY01000019">
    <property type="protein sequence ID" value="KTD69181.1"/>
    <property type="molecule type" value="Genomic_DNA"/>
</dbReference>
<name>A0A0W0ZIY9_9GAMM</name>
<comment type="caution">
    <text evidence="1">The sequence shown here is derived from an EMBL/GenBank/DDBJ whole genome shotgun (WGS) entry which is preliminary data.</text>
</comment>
<organism evidence="1 2">
    <name type="scientific">Legionella steelei</name>
    <dbReference type="NCBI Taxonomy" id="947033"/>
    <lineage>
        <taxon>Bacteria</taxon>
        <taxon>Pseudomonadati</taxon>
        <taxon>Pseudomonadota</taxon>
        <taxon>Gammaproteobacteria</taxon>
        <taxon>Legionellales</taxon>
        <taxon>Legionellaceae</taxon>
        <taxon>Legionella</taxon>
    </lineage>
</organism>